<keyword evidence="2" id="KW-1185">Reference proteome</keyword>
<evidence type="ECO:0000313" key="2">
    <source>
        <dbReference type="Proteomes" id="UP000265520"/>
    </source>
</evidence>
<reference evidence="1 2" key="1">
    <citation type="journal article" date="2018" name="Front. Plant Sci.">
        <title>Red Clover (Trifolium pratense) and Zigzag Clover (T. medium) - A Picture of Genomic Similarities and Differences.</title>
        <authorList>
            <person name="Dluhosova J."/>
            <person name="Istvanek J."/>
            <person name="Nedelnik J."/>
            <person name="Repkova J."/>
        </authorList>
    </citation>
    <scope>NUCLEOTIDE SEQUENCE [LARGE SCALE GENOMIC DNA]</scope>
    <source>
        <strain evidence="2">cv. 10/8</strain>
        <tissue evidence="1">Leaf</tissue>
    </source>
</reference>
<accession>A0A392W0S1</accession>
<dbReference type="AlphaFoldDB" id="A0A392W0S1"/>
<organism evidence="1 2">
    <name type="scientific">Trifolium medium</name>
    <dbReference type="NCBI Taxonomy" id="97028"/>
    <lineage>
        <taxon>Eukaryota</taxon>
        <taxon>Viridiplantae</taxon>
        <taxon>Streptophyta</taxon>
        <taxon>Embryophyta</taxon>
        <taxon>Tracheophyta</taxon>
        <taxon>Spermatophyta</taxon>
        <taxon>Magnoliopsida</taxon>
        <taxon>eudicotyledons</taxon>
        <taxon>Gunneridae</taxon>
        <taxon>Pentapetalae</taxon>
        <taxon>rosids</taxon>
        <taxon>fabids</taxon>
        <taxon>Fabales</taxon>
        <taxon>Fabaceae</taxon>
        <taxon>Papilionoideae</taxon>
        <taxon>50 kb inversion clade</taxon>
        <taxon>NPAAA clade</taxon>
        <taxon>Hologalegina</taxon>
        <taxon>IRL clade</taxon>
        <taxon>Trifolieae</taxon>
        <taxon>Trifolium</taxon>
    </lineage>
</organism>
<proteinExistence type="predicted"/>
<evidence type="ECO:0000313" key="1">
    <source>
        <dbReference type="EMBL" id="MCI93349.1"/>
    </source>
</evidence>
<feature type="non-terminal residue" evidence="1">
    <location>
        <position position="1"/>
    </location>
</feature>
<dbReference type="EMBL" id="LXQA011326704">
    <property type="protein sequence ID" value="MCI93349.1"/>
    <property type="molecule type" value="Genomic_DNA"/>
</dbReference>
<protein>
    <submittedName>
        <fullName evidence="1">Uncharacterized protein</fullName>
    </submittedName>
</protein>
<comment type="caution">
    <text evidence="1">The sequence shown here is derived from an EMBL/GenBank/DDBJ whole genome shotgun (WGS) entry which is preliminary data.</text>
</comment>
<sequence>VGMLGPVLLDCSYLPGPYGGNVSSVITTVL</sequence>
<name>A0A392W0S1_9FABA</name>
<dbReference type="Proteomes" id="UP000265520">
    <property type="component" value="Unassembled WGS sequence"/>
</dbReference>